<evidence type="ECO:0000313" key="1">
    <source>
        <dbReference type="Proteomes" id="UP000887565"/>
    </source>
</evidence>
<evidence type="ECO:0000313" key="2">
    <source>
        <dbReference type="WBParaSite" id="nRc.2.0.1.t30579-RA"/>
    </source>
</evidence>
<dbReference type="Proteomes" id="UP000887565">
    <property type="component" value="Unplaced"/>
</dbReference>
<proteinExistence type="predicted"/>
<protein>
    <submittedName>
        <fullName evidence="2">Uncharacterized protein</fullName>
    </submittedName>
</protein>
<keyword evidence="1" id="KW-1185">Reference proteome</keyword>
<sequence length="145" mass="16248">RIQFPTRSDRNGLFQAHKVSIKSDRKRFSLRPMTSAKPSCTRSAEKPLHEEIICTLKNLGLSFETCPSLFKVAKCPDYFCQSCAEDNVCCCPICKVRSRASDVHADPLTTVLSEEFTKLRTLIGEAEEFLEPGNSKDCSIAQREG</sequence>
<name>A0A915JX28_ROMCU</name>
<organism evidence="1 2">
    <name type="scientific">Romanomermis culicivorax</name>
    <name type="common">Nematode worm</name>
    <dbReference type="NCBI Taxonomy" id="13658"/>
    <lineage>
        <taxon>Eukaryota</taxon>
        <taxon>Metazoa</taxon>
        <taxon>Ecdysozoa</taxon>
        <taxon>Nematoda</taxon>
        <taxon>Enoplea</taxon>
        <taxon>Dorylaimia</taxon>
        <taxon>Mermithida</taxon>
        <taxon>Mermithoidea</taxon>
        <taxon>Mermithidae</taxon>
        <taxon>Romanomermis</taxon>
    </lineage>
</organism>
<reference evidence="2" key="1">
    <citation type="submission" date="2022-11" db="UniProtKB">
        <authorList>
            <consortium name="WormBaseParasite"/>
        </authorList>
    </citation>
    <scope>IDENTIFICATION</scope>
</reference>
<dbReference type="WBParaSite" id="nRc.2.0.1.t30579-RA">
    <property type="protein sequence ID" value="nRc.2.0.1.t30579-RA"/>
    <property type="gene ID" value="nRc.2.0.1.g30579"/>
</dbReference>
<accession>A0A915JX28</accession>
<dbReference type="AlphaFoldDB" id="A0A915JX28"/>